<dbReference type="AlphaFoldDB" id="A0A1M6ATG4"/>
<dbReference type="OrthoDB" id="9789355at2"/>
<dbReference type="InterPro" id="IPR039425">
    <property type="entry name" value="RNA_pol_sigma-70-like"/>
</dbReference>
<dbReference type="NCBIfam" id="TIGR02937">
    <property type="entry name" value="sigma70-ECF"/>
    <property type="match status" value="1"/>
</dbReference>
<dbReference type="PANTHER" id="PTHR43133:SF51">
    <property type="entry name" value="RNA POLYMERASE SIGMA FACTOR"/>
    <property type="match status" value="1"/>
</dbReference>
<dbReference type="InterPro" id="IPR036388">
    <property type="entry name" value="WH-like_DNA-bd_sf"/>
</dbReference>
<name>A0A1M6ATG4_9FIRM</name>
<evidence type="ECO:0000256" key="2">
    <source>
        <dbReference type="ARBA" id="ARBA00023015"/>
    </source>
</evidence>
<evidence type="ECO:0000259" key="6">
    <source>
        <dbReference type="Pfam" id="PF08281"/>
    </source>
</evidence>
<dbReference type="InterPro" id="IPR007627">
    <property type="entry name" value="RNA_pol_sigma70_r2"/>
</dbReference>
<evidence type="ECO:0000256" key="4">
    <source>
        <dbReference type="ARBA" id="ARBA00023163"/>
    </source>
</evidence>
<dbReference type="InterPro" id="IPR014284">
    <property type="entry name" value="RNA_pol_sigma-70_dom"/>
</dbReference>
<keyword evidence="2" id="KW-0805">Transcription regulation</keyword>
<dbReference type="GO" id="GO:0006352">
    <property type="term" value="P:DNA-templated transcription initiation"/>
    <property type="evidence" value="ECO:0007669"/>
    <property type="project" value="InterPro"/>
</dbReference>
<dbReference type="GO" id="GO:0003677">
    <property type="term" value="F:DNA binding"/>
    <property type="evidence" value="ECO:0007669"/>
    <property type="project" value="InterPro"/>
</dbReference>
<dbReference type="InterPro" id="IPR013324">
    <property type="entry name" value="RNA_pol_sigma_r3/r4-like"/>
</dbReference>
<accession>A0A1M6ATG4</accession>
<dbReference type="Pfam" id="PF04542">
    <property type="entry name" value="Sigma70_r2"/>
    <property type="match status" value="1"/>
</dbReference>
<feature type="domain" description="RNA polymerase sigma-70 region 2" evidence="5">
    <location>
        <begin position="23"/>
        <end position="89"/>
    </location>
</feature>
<dbReference type="SUPFAM" id="SSF88946">
    <property type="entry name" value="Sigma2 domain of RNA polymerase sigma factors"/>
    <property type="match status" value="1"/>
</dbReference>
<dbReference type="InterPro" id="IPR013325">
    <property type="entry name" value="RNA_pol_sigma_r2"/>
</dbReference>
<gene>
    <name evidence="7" type="ORF">SAMN02745176_00105</name>
</gene>
<dbReference type="Proteomes" id="UP000184442">
    <property type="component" value="Unassembled WGS sequence"/>
</dbReference>
<evidence type="ECO:0000259" key="5">
    <source>
        <dbReference type="Pfam" id="PF04542"/>
    </source>
</evidence>
<sequence length="190" mass="22480">MYGADMEIINKCLEGDDSAFEELVSRYKGIVFNTSYRMLGSYEEAEDASQEVFIKMYRYLRRYDPQYKFSTWAIKITTNYCLDLLRKRKGETVPIETQYDLKDEGFTPEEEYVRHEKQQMVKKAVDSLPPKYKELIVLFHNRGLSYSEIMEVTGESLTIVKNRLYRARQMLKDLLKDMDKEGEGLWNAVK</sequence>
<dbReference type="PANTHER" id="PTHR43133">
    <property type="entry name" value="RNA POLYMERASE ECF-TYPE SIGMA FACTO"/>
    <property type="match status" value="1"/>
</dbReference>
<keyword evidence="4" id="KW-0804">Transcription</keyword>
<evidence type="ECO:0000256" key="1">
    <source>
        <dbReference type="ARBA" id="ARBA00010641"/>
    </source>
</evidence>
<dbReference type="GO" id="GO:0016987">
    <property type="term" value="F:sigma factor activity"/>
    <property type="evidence" value="ECO:0007669"/>
    <property type="project" value="UniProtKB-KW"/>
</dbReference>
<feature type="domain" description="RNA polymerase sigma factor 70 region 4 type 2" evidence="6">
    <location>
        <begin position="119"/>
        <end position="171"/>
    </location>
</feature>
<dbReference type="Pfam" id="PF08281">
    <property type="entry name" value="Sigma70_r4_2"/>
    <property type="match status" value="1"/>
</dbReference>
<evidence type="ECO:0000313" key="7">
    <source>
        <dbReference type="EMBL" id="SHI39760.1"/>
    </source>
</evidence>
<dbReference type="Gene3D" id="1.10.10.10">
    <property type="entry name" value="Winged helix-like DNA-binding domain superfamily/Winged helix DNA-binding domain"/>
    <property type="match status" value="1"/>
</dbReference>
<proteinExistence type="inferred from homology"/>
<dbReference type="CDD" id="cd06171">
    <property type="entry name" value="Sigma70_r4"/>
    <property type="match status" value="1"/>
</dbReference>
<dbReference type="InterPro" id="IPR013249">
    <property type="entry name" value="RNA_pol_sigma70_r4_t2"/>
</dbReference>
<organism evidence="7 8">
    <name type="scientific">Lutispora thermophila DSM 19022</name>
    <dbReference type="NCBI Taxonomy" id="1122184"/>
    <lineage>
        <taxon>Bacteria</taxon>
        <taxon>Bacillati</taxon>
        <taxon>Bacillota</taxon>
        <taxon>Clostridia</taxon>
        <taxon>Lutisporales</taxon>
        <taxon>Lutisporaceae</taxon>
        <taxon>Lutispora</taxon>
    </lineage>
</organism>
<evidence type="ECO:0000256" key="3">
    <source>
        <dbReference type="ARBA" id="ARBA00023082"/>
    </source>
</evidence>
<keyword evidence="3" id="KW-0731">Sigma factor</keyword>
<dbReference type="EMBL" id="FQZS01000003">
    <property type="protein sequence ID" value="SHI39760.1"/>
    <property type="molecule type" value="Genomic_DNA"/>
</dbReference>
<dbReference type="Gene3D" id="1.10.1740.10">
    <property type="match status" value="1"/>
</dbReference>
<keyword evidence="8" id="KW-1185">Reference proteome</keyword>
<dbReference type="STRING" id="1122184.SAMN02745176_00105"/>
<reference evidence="7" key="1">
    <citation type="submission" date="2016-11" db="EMBL/GenBank/DDBJ databases">
        <authorList>
            <person name="Jaros S."/>
            <person name="Januszkiewicz K."/>
            <person name="Wedrychowicz H."/>
        </authorList>
    </citation>
    <scope>NUCLEOTIDE SEQUENCE [LARGE SCALE GENOMIC DNA]</scope>
    <source>
        <strain evidence="7">DSM 19022</strain>
    </source>
</reference>
<dbReference type="SUPFAM" id="SSF88659">
    <property type="entry name" value="Sigma3 and sigma4 domains of RNA polymerase sigma factors"/>
    <property type="match status" value="1"/>
</dbReference>
<dbReference type="RefSeq" id="WP_139249858.1">
    <property type="nucleotide sequence ID" value="NZ_FQZS01000003.1"/>
</dbReference>
<evidence type="ECO:0000313" key="8">
    <source>
        <dbReference type="Proteomes" id="UP000184442"/>
    </source>
</evidence>
<comment type="similarity">
    <text evidence="1">Belongs to the sigma-70 factor family. ECF subfamily.</text>
</comment>
<protein>
    <submittedName>
        <fullName evidence="7">RNA polymerase sigma-70 factor, ECF subfamily</fullName>
    </submittedName>
</protein>